<dbReference type="GO" id="GO:0090158">
    <property type="term" value="P:endoplasmic reticulum membrane organization"/>
    <property type="evidence" value="ECO:0007669"/>
    <property type="project" value="TreeGrafter"/>
</dbReference>
<protein>
    <recommendedName>
        <fullName evidence="2">STING ER exit protein</fullName>
    </recommendedName>
</protein>
<dbReference type="InterPro" id="IPR029704">
    <property type="entry name" value="STEEP-like"/>
</dbReference>
<sequence length="216" mass="24774">MPKVISRSVVCTDSQDQEVYGEKPLHTYYCLCGQMVLILDCVLERLPLRKRDKARVIDKSKHAHKVSNVESSESIYLRWQDGIEQQFREKCSRCELPVYYRHVEGSTNVRFIFKGALVAESESSYKTNIYKQMDKPKAVKLVKHTKNMGKFSSVTVSTMDEDEDALEAREIADSYAANAKVIEKQLERKGMIGKRQTLQTVDDIKAKKMKGTLIDN</sequence>
<name>A0A6F9D8X6_9ASCI</name>
<evidence type="ECO:0000256" key="1">
    <source>
        <dbReference type="ARBA" id="ARBA00024205"/>
    </source>
</evidence>
<dbReference type="PANTHER" id="PTHR46355:SF1">
    <property type="entry name" value="STING ER EXIT PROTEIN"/>
    <property type="match status" value="1"/>
</dbReference>
<comment type="function">
    <text evidence="3">Molecular adapter that stimulates membrane curvature formation and subsequent endoplasmic reticulum exit site (ERES) establishment by recruiting PI3K complex I, leading to COPII vesicle-mediated transport. Promotes endoplasmic reticulum (ER) exit of cGAMP-activated STING1 oligomers.</text>
</comment>
<comment type="similarity">
    <text evidence="1">Belongs to the STEEP1 family.</text>
</comment>
<dbReference type="EMBL" id="LR783521">
    <property type="protein sequence ID" value="CAB3227271.1"/>
    <property type="molecule type" value="mRNA"/>
</dbReference>
<proteinExistence type="evidence at transcript level"/>
<dbReference type="GO" id="GO:0006888">
    <property type="term" value="P:endoplasmic reticulum to Golgi vesicle-mediated transport"/>
    <property type="evidence" value="ECO:0007669"/>
    <property type="project" value="TreeGrafter"/>
</dbReference>
<dbReference type="InterPro" id="IPR057965">
    <property type="entry name" value="STEEP1_dom"/>
</dbReference>
<accession>A0A6F9D8X6</accession>
<evidence type="ECO:0000313" key="5">
    <source>
        <dbReference type="EMBL" id="CAB3227271.1"/>
    </source>
</evidence>
<dbReference type="GO" id="GO:0005737">
    <property type="term" value="C:cytoplasm"/>
    <property type="evidence" value="ECO:0007669"/>
    <property type="project" value="GOC"/>
</dbReference>
<reference evidence="5" key="1">
    <citation type="submission" date="2020-04" db="EMBL/GenBank/DDBJ databases">
        <authorList>
            <person name="Neveu A P."/>
        </authorList>
    </citation>
    <scope>NUCLEOTIDE SEQUENCE</scope>
    <source>
        <tissue evidence="5">Whole embryo</tissue>
    </source>
</reference>
<evidence type="ECO:0000259" key="4">
    <source>
        <dbReference type="Pfam" id="PF25809"/>
    </source>
</evidence>
<organism evidence="5">
    <name type="scientific">Phallusia mammillata</name>
    <dbReference type="NCBI Taxonomy" id="59560"/>
    <lineage>
        <taxon>Eukaryota</taxon>
        <taxon>Metazoa</taxon>
        <taxon>Chordata</taxon>
        <taxon>Tunicata</taxon>
        <taxon>Ascidiacea</taxon>
        <taxon>Phlebobranchia</taxon>
        <taxon>Ascidiidae</taxon>
        <taxon>Phallusia</taxon>
    </lineage>
</organism>
<feature type="domain" description="STEEP1" evidence="4">
    <location>
        <begin position="22"/>
        <end position="124"/>
    </location>
</feature>
<evidence type="ECO:0000256" key="2">
    <source>
        <dbReference type="ARBA" id="ARBA00024237"/>
    </source>
</evidence>
<evidence type="ECO:0000256" key="3">
    <source>
        <dbReference type="ARBA" id="ARBA00046019"/>
    </source>
</evidence>
<dbReference type="AlphaFoldDB" id="A0A6F9D8X6"/>
<dbReference type="PANTHER" id="PTHR46355">
    <property type="entry name" value="UPF0428 PROTEIN CXORF56"/>
    <property type="match status" value="1"/>
</dbReference>
<gene>
    <name evidence="5" type="primary">CXorf56</name>
</gene>
<dbReference type="Pfam" id="PF25809">
    <property type="entry name" value="STEEP1"/>
    <property type="match status" value="1"/>
</dbReference>